<reference evidence="2" key="1">
    <citation type="journal article" date="2019" name="Sci. Rep.">
        <title>Draft genome of Tanacetum cinerariifolium, the natural source of mosquito coil.</title>
        <authorList>
            <person name="Yamashiro T."/>
            <person name="Shiraishi A."/>
            <person name="Satake H."/>
            <person name="Nakayama K."/>
        </authorList>
    </citation>
    <scope>NUCLEOTIDE SEQUENCE</scope>
</reference>
<accession>A0A6L2P947</accession>
<feature type="compositionally biased region" description="Polar residues" evidence="1">
    <location>
        <begin position="150"/>
        <end position="174"/>
    </location>
</feature>
<keyword evidence="2" id="KW-0378">Hydrolase</keyword>
<feature type="region of interest" description="Disordered" evidence="1">
    <location>
        <begin position="143"/>
        <end position="200"/>
    </location>
</feature>
<evidence type="ECO:0000313" key="2">
    <source>
        <dbReference type="EMBL" id="GEU93475.1"/>
    </source>
</evidence>
<proteinExistence type="predicted"/>
<evidence type="ECO:0000256" key="1">
    <source>
        <dbReference type="SAM" id="MobiDB-lite"/>
    </source>
</evidence>
<sequence length="298" mass="33705">MVKTSSSLKNEPCCSKACKKNTETLNIEERLAKLRNRELKYCENIRVLEFKVEARADCIESLTKELEHIKKEKEGLNSKIAGFQTASKDLDSLLESQRLDKNKEGLGYSAVSPPPAQLYSPPKKDLSWTGLPEFVDDTITDYSRPAPAIESSSDDTQNRNPSVTKTEASPSTISPKPFIKFVKATDSPKENKTDKGKTVKKPTVKYAELYKRTSKSSKVRGNQRNWNNLKSQQLGENFVKKNKACFNCGHFDYLSYDYRLGVKIGRACPKNNNTHKSMPPRAVVYKLSDHQQEQTDQT</sequence>
<dbReference type="GO" id="GO:0016787">
    <property type="term" value="F:hydrolase activity"/>
    <property type="evidence" value="ECO:0007669"/>
    <property type="project" value="UniProtKB-KW"/>
</dbReference>
<feature type="compositionally biased region" description="Basic and acidic residues" evidence="1">
    <location>
        <begin position="186"/>
        <end position="197"/>
    </location>
</feature>
<protein>
    <submittedName>
        <fullName evidence="2">Ubiquitin hydrolase</fullName>
    </submittedName>
</protein>
<comment type="caution">
    <text evidence="2">The sequence shown here is derived from an EMBL/GenBank/DDBJ whole genome shotgun (WGS) entry which is preliminary data.</text>
</comment>
<dbReference type="AlphaFoldDB" id="A0A6L2P947"/>
<name>A0A6L2P947_TANCI</name>
<gene>
    <name evidence="2" type="ORF">Tci_065453</name>
</gene>
<organism evidence="2">
    <name type="scientific">Tanacetum cinerariifolium</name>
    <name type="common">Dalmatian daisy</name>
    <name type="synonym">Chrysanthemum cinerariifolium</name>
    <dbReference type="NCBI Taxonomy" id="118510"/>
    <lineage>
        <taxon>Eukaryota</taxon>
        <taxon>Viridiplantae</taxon>
        <taxon>Streptophyta</taxon>
        <taxon>Embryophyta</taxon>
        <taxon>Tracheophyta</taxon>
        <taxon>Spermatophyta</taxon>
        <taxon>Magnoliopsida</taxon>
        <taxon>eudicotyledons</taxon>
        <taxon>Gunneridae</taxon>
        <taxon>Pentapetalae</taxon>
        <taxon>asterids</taxon>
        <taxon>campanulids</taxon>
        <taxon>Asterales</taxon>
        <taxon>Asteraceae</taxon>
        <taxon>Asteroideae</taxon>
        <taxon>Anthemideae</taxon>
        <taxon>Anthemidinae</taxon>
        <taxon>Tanacetum</taxon>
    </lineage>
</organism>
<dbReference type="EMBL" id="BKCJ010010863">
    <property type="protein sequence ID" value="GEU93475.1"/>
    <property type="molecule type" value="Genomic_DNA"/>
</dbReference>